<evidence type="ECO:0000313" key="1">
    <source>
        <dbReference type="EMBL" id="CAF0757393.1"/>
    </source>
</evidence>
<dbReference type="AlphaFoldDB" id="A0A813PQ85"/>
<proteinExistence type="predicted"/>
<comment type="caution">
    <text evidence="1">The sequence shown here is derived from an EMBL/GenBank/DDBJ whole genome shotgun (WGS) entry which is preliminary data.</text>
</comment>
<dbReference type="Gene3D" id="3.40.30.10">
    <property type="entry name" value="Glutaredoxin"/>
    <property type="match status" value="1"/>
</dbReference>
<dbReference type="SUPFAM" id="SSF52833">
    <property type="entry name" value="Thioredoxin-like"/>
    <property type="match status" value="1"/>
</dbReference>
<evidence type="ECO:0000313" key="2">
    <source>
        <dbReference type="Proteomes" id="UP000663828"/>
    </source>
</evidence>
<gene>
    <name evidence="1" type="ORF">XAT740_LOCUS751</name>
</gene>
<sequence length="280" mass="31729">MCSTEDKPSIDPCSGCEMPCSKHAAYPPEICQEIDHGSMVGSVEKHRRHLCIGQSVPASQWPKDVKDLQGDYIAELSRVLKEKKNSIGYAVKLTSASVVTTTSDDPSHSADWYIFPDQIKISNVNIEQIEQVIQTIFVDDQSVIKIKDQKKSIEEQLKEDSNLPAFDDNIKCERLHGLWLLVCCHYQRDQRCGVIGPMLIDEIEKYARETDRTDDVHWLKISHIGGHKFAGNVIVYPSGTWYGRVLTCHIPLLIDAYTSSSEELKSKLKPLYRGHLDTTW</sequence>
<dbReference type="InterPro" id="IPR009737">
    <property type="entry name" value="Aim32/Apd1-like"/>
</dbReference>
<dbReference type="PANTHER" id="PTHR31902">
    <property type="entry name" value="ACTIN PATCHES DISTAL PROTEIN 1"/>
    <property type="match status" value="1"/>
</dbReference>
<dbReference type="EMBL" id="CAJNOR010000021">
    <property type="protein sequence ID" value="CAF0757393.1"/>
    <property type="molecule type" value="Genomic_DNA"/>
</dbReference>
<dbReference type="CDD" id="cd03062">
    <property type="entry name" value="TRX_Fd_Sucrase"/>
    <property type="match status" value="1"/>
</dbReference>
<dbReference type="PANTHER" id="PTHR31902:SF14">
    <property type="entry name" value="ACTIN PATCHES DISTAL PROTEIN 1"/>
    <property type="match status" value="1"/>
</dbReference>
<reference evidence="1" key="1">
    <citation type="submission" date="2021-02" db="EMBL/GenBank/DDBJ databases">
        <authorList>
            <person name="Nowell W R."/>
        </authorList>
    </citation>
    <scope>NUCLEOTIDE SEQUENCE</scope>
</reference>
<dbReference type="Proteomes" id="UP000663828">
    <property type="component" value="Unassembled WGS sequence"/>
</dbReference>
<dbReference type="Pfam" id="PF06999">
    <property type="entry name" value="Suc_Fer-like"/>
    <property type="match status" value="1"/>
</dbReference>
<keyword evidence="2" id="KW-1185">Reference proteome</keyword>
<name>A0A813PQ85_ADIRI</name>
<protein>
    <submittedName>
        <fullName evidence="1">Uncharacterized protein</fullName>
    </submittedName>
</protein>
<dbReference type="InterPro" id="IPR036249">
    <property type="entry name" value="Thioredoxin-like_sf"/>
</dbReference>
<organism evidence="1 2">
    <name type="scientific">Adineta ricciae</name>
    <name type="common">Rotifer</name>
    <dbReference type="NCBI Taxonomy" id="249248"/>
    <lineage>
        <taxon>Eukaryota</taxon>
        <taxon>Metazoa</taxon>
        <taxon>Spiralia</taxon>
        <taxon>Gnathifera</taxon>
        <taxon>Rotifera</taxon>
        <taxon>Eurotatoria</taxon>
        <taxon>Bdelloidea</taxon>
        <taxon>Adinetida</taxon>
        <taxon>Adinetidae</taxon>
        <taxon>Adineta</taxon>
    </lineage>
</organism>
<accession>A0A813PQ85</accession>